<feature type="transmembrane region" description="Helical" evidence="6">
    <location>
        <begin position="44"/>
        <end position="66"/>
    </location>
</feature>
<keyword evidence="8" id="KW-1185">Reference proteome</keyword>
<dbReference type="PIRSF" id="PIRSF005859">
    <property type="entry name" value="PBR"/>
    <property type="match status" value="1"/>
</dbReference>
<gene>
    <name evidence="7" type="ORF">FRY74_04570</name>
</gene>
<feature type="transmembrane region" description="Helical" evidence="6">
    <location>
        <begin position="73"/>
        <end position="89"/>
    </location>
</feature>
<dbReference type="AlphaFoldDB" id="A0A5C6RUT4"/>
<name>A0A5C6RUT4_9FLAO</name>
<sequence>MAIRILIFLVINFAALGLGGLFTGKGVPSDWYQELNKAPWTPPGWAFGAAWTLIMILFSFYMAYLWKAVDNQNLLIGIFIIQWLLNVGWNPTFFYFHNAILGLVIIISLTLVITYFLINYWSTIELKSLLILPYFIWLLIATSLNAYVVLNN</sequence>
<feature type="transmembrane region" description="Helical" evidence="6">
    <location>
        <begin position="5"/>
        <end position="24"/>
    </location>
</feature>
<organism evidence="7 8">
    <name type="scientific">Vicingus serpentipes</name>
    <dbReference type="NCBI Taxonomy" id="1926625"/>
    <lineage>
        <taxon>Bacteria</taxon>
        <taxon>Pseudomonadati</taxon>
        <taxon>Bacteroidota</taxon>
        <taxon>Flavobacteriia</taxon>
        <taxon>Flavobacteriales</taxon>
        <taxon>Vicingaceae</taxon>
        <taxon>Vicingus</taxon>
    </lineage>
</organism>
<dbReference type="RefSeq" id="WP_147099086.1">
    <property type="nucleotide sequence ID" value="NZ_VOOS01000002.1"/>
</dbReference>
<evidence type="ECO:0000313" key="7">
    <source>
        <dbReference type="EMBL" id="TXB65847.1"/>
    </source>
</evidence>
<evidence type="ECO:0000256" key="3">
    <source>
        <dbReference type="ARBA" id="ARBA00022692"/>
    </source>
</evidence>
<dbReference type="InterPro" id="IPR038330">
    <property type="entry name" value="TspO/MBR-related_sf"/>
</dbReference>
<dbReference type="PANTHER" id="PTHR10057">
    <property type="entry name" value="PERIPHERAL-TYPE BENZODIAZEPINE RECEPTOR"/>
    <property type="match status" value="1"/>
</dbReference>
<dbReference type="CDD" id="cd15904">
    <property type="entry name" value="TSPO_MBR"/>
    <property type="match status" value="1"/>
</dbReference>
<comment type="caution">
    <text evidence="7">The sequence shown here is derived from an EMBL/GenBank/DDBJ whole genome shotgun (WGS) entry which is preliminary data.</text>
</comment>
<dbReference type="InterPro" id="IPR004307">
    <property type="entry name" value="TspO_MBR"/>
</dbReference>
<dbReference type="FunFam" id="1.20.1260.100:FF:000001">
    <property type="entry name" value="translocator protein 2"/>
    <property type="match status" value="1"/>
</dbReference>
<keyword evidence="3 6" id="KW-0812">Transmembrane</keyword>
<dbReference type="EMBL" id="VOOS01000002">
    <property type="protein sequence ID" value="TXB65847.1"/>
    <property type="molecule type" value="Genomic_DNA"/>
</dbReference>
<keyword evidence="5 6" id="KW-0472">Membrane</keyword>
<evidence type="ECO:0000256" key="6">
    <source>
        <dbReference type="SAM" id="Phobius"/>
    </source>
</evidence>
<dbReference type="GO" id="GO:0016020">
    <property type="term" value="C:membrane"/>
    <property type="evidence" value="ECO:0007669"/>
    <property type="project" value="UniProtKB-SubCell"/>
</dbReference>
<comment type="similarity">
    <text evidence="2">Belongs to the TspO/BZRP family.</text>
</comment>
<evidence type="ECO:0000256" key="4">
    <source>
        <dbReference type="ARBA" id="ARBA00022989"/>
    </source>
</evidence>
<feature type="transmembrane region" description="Helical" evidence="6">
    <location>
        <begin position="130"/>
        <end position="150"/>
    </location>
</feature>
<evidence type="ECO:0000256" key="5">
    <source>
        <dbReference type="ARBA" id="ARBA00023136"/>
    </source>
</evidence>
<keyword evidence="4 6" id="KW-1133">Transmembrane helix</keyword>
<dbReference type="Pfam" id="PF03073">
    <property type="entry name" value="TspO_MBR"/>
    <property type="match status" value="1"/>
</dbReference>
<dbReference type="Proteomes" id="UP000321721">
    <property type="component" value="Unassembled WGS sequence"/>
</dbReference>
<evidence type="ECO:0000313" key="8">
    <source>
        <dbReference type="Proteomes" id="UP000321721"/>
    </source>
</evidence>
<reference evidence="7 8" key="1">
    <citation type="submission" date="2019-08" db="EMBL/GenBank/DDBJ databases">
        <title>Genome of Vicingus serpentipes NCIMB 15042.</title>
        <authorList>
            <person name="Bowman J.P."/>
        </authorList>
    </citation>
    <scope>NUCLEOTIDE SEQUENCE [LARGE SCALE GENOMIC DNA]</scope>
    <source>
        <strain evidence="7 8">NCIMB 15042</strain>
    </source>
</reference>
<dbReference type="PANTHER" id="PTHR10057:SF0">
    <property type="entry name" value="TRANSLOCATOR PROTEIN"/>
    <property type="match status" value="1"/>
</dbReference>
<comment type="subcellular location">
    <subcellularLocation>
        <location evidence="1">Membrane</location>
        <topology evidence="1">Multi-pass membrane protein</topology>
    </subcellularLocation>
</comment>
<dbReference type="Gene3D" id="1.20.1260.100">
    <property type="entry name" value="TspO/MBR protein"/>
    <property type="match status" value="1"/>
</dbReference>
<evidence type="ECO:0000256" key="2">
    <source>
        <dbReference type="ARBA" id="ARBA00007524"/>
    </source>
</evidence>
<dbReference type="OrthoDB" id="9795496at2"/>
<evidence type="ECO:0000256" key="1">
    <source>
        <dbReference type="ARBA" id="ARBA00004141"/>
    </source>
</evidence>
<proteinExistence type="inferred from homology"/>
<protein>
    <submittedName>
        <fullName evidence="7">Tryptophan-rich sensory protein</fullName>
    </submittedName>
</protein>
<accession>A0A5C6RUT4</accession>
<dbReference type="GO" id="GO:0033013">
    <property type="term" value="P:tetrapyrrole metabolic process"/>
    <property type="evidence" value="ECO:0007669"/>
    <property type="project" value="UniProtKB-ARBA"/>
</dbReference>
<feature type="transmembrane region" description="Helical" evidence="6">
    <location>
        <begin position="95"/>
        <end position="118"/>
    </location>
</feature>